<organism evidence="1 2">
    <name type="scientific">Polychaeton citri CBS 116435</name>
    <dbReference type="NCBI Taxonomy" id="1314669"/>
    <lineage>
        <taxon>Eukaryota</taxon>
        <taxon>Fungi</taxon>
        <taxon>Dikarya</taxon>
        <taxon>Ascomycota</taxon>
        <taxon>Pezizomycotina</taxon>
        <taxon>Dothideomycetes</taxon>
        <taxon>Dothideomycetidae</taxon>
        <taxon>Capnodiales</taxon>
        <taxon>Capnodiaceae</taxon>
        <taxon>Polychaeton</taxon>
    </lineage>
</organism>
<sequence>MGPLLLSHCCIKFLRQSPEPIARGHGATMQRERAADGWVRMWWEIDEVHGRAAQRAEFPIHHLGRNMTCSRHSGLVLPRSHGRLTLGESTPRRALIRCRSPKDPRLLWARYLGRYLGRYPVSSAKPSHRHVCLHFHHAMPRHAMLCYAMLRYPLLYVCLYFKLRPSPLILAGSCTASHIIRRQHSTTFHVLPSGLTQGQVAWSYLLSDSRSHDIDSTTILHRASGARNSPCT</sequence>
<dbReference type="Proteomes" id="UP000799441">
    <property type="component" value="Unassembled WGS sequence"/>
</dbReference>
<name>A0A9P4UQ83_9PEZI</name>
<keyword evidence="2" id="KW-1185">Reference proteome</keyword>
<reference evidence="1" key="1">
    <citation type="journal article" date="2020" name="Stud. Mycol.">
        <title>101 Dothideomycetes genomes: a test case for predicting lifestyles and emergence of pathogens.</title>
        <authorList>
            <person name="Haridas S."/>
            <person name="Albert R."/>
            <person name="Binder M."/>
            <person name="Bloem J."/>
            <person name="Labutti K."/>
            <person name="Salamov A."/>
            <person name="Andreopoulos B."/>
            <person name="Baker S."/>
            <person name="Barry K."/>
            <person name="Bills G."/>
            <person name="Bluhm B."/>
            <person name="Cannon C."/>
            <person name="Castanera R."/>
            <person name="Culley D."/>
            <person name="Daum C."/>
            <person name="Ezra D."/>
            <person name="Gonzalez J."/>
            <person name="Henrissat B."/>
            <person name="Kuo A."/>
            <person name="Liang C."/>
            <person name="Lipzen A."/>
            <person name="Lutzoni F."/>
            <person name="Magnuson J."/>
            <person name="Mondo S."/>
            <person name="Nolan M."/>
            <person name="Ohm R."/>
            <person name="Pangilinan J."/>
            <person name="Park H.-J."/>
            <person name="Ramirez L."/>
            <person name="Alfaro M."/>
            <person name="Sun H."/>
            <person name="Tritt A."/>
            <person name="Yoshinaga Y."/>
            <person name="Zwiers L.-H."/>
            <person name="Turgeon B."/>
            <person name="Goodwin S."/>
            <person name="Spatafora J."/>
            <person name="Crous P."/>
            <person name="Grigoriev I."/>
        </authorList>
    </citation>
    <scope>NUCLEOTIDE SEQUENCE</scope>
    <source>
        <strain evidence="1">CBS 116435</strain>
    </source>
</reference>
<gene>
    <name evidence="1" type="ORF">K431DRAFT_87151</name>
</gene>
<accession>A0A9P4UQ83</accession>
<evidence type="ECO:0000313" key="2">
    <source>
        <dbReference type="Proteomes" id="UP000799441"/>
    </source>
</evidence>
<comment type="caution">
    <text evidence="1">The sequence shown here is derived from an EMBL/GenBank/DDBJ whole genome shotgun (WGS) entry which is preliminary data.</text>
</comment>
<dbReference type="EMBL" id="MU003796">
    <property type="protein sequence ID" value="KAF2720780.1"/>
    <property type="molecule type" value="Genomic_DNA"/>
</dbReference>
<evidence type="ECO:0000313" key="1">
    <source>
        <dbReference type="EMBL" id="KAF2720780.1"/>
    </source>
</evidence>
<proteinExistence type="predicted"/>
<protein>
    <submittedName>
        <fullName evidence="1">Uncharacterized protein</fullName>
    </submittedName>
</protein>
<dbReference type="AlphaFoldDB" id="A0A9P4UQ83"/>